<evidence type="ECO:0000259" key="1">
    <source>
        <dbReference type="Pfam" id="PF04471"/>
    </source>
</evidence>
<evidence type="ECO:0000313" key="3">
    <source>
        <dbReference type="Proteomes" id="UP000789901"/>
    </source>
</evidence>
<sequence>MVPFISAQKWTFLIDSGSQSEQLQKGKETILELNKKIQEQAEEKEVSVLNISFRKNKIIMPSSAIKRYKFEKEIFNILSCICAVCHRIRYLPDGRGPNIIGAFTKTVILVQCKYHKRRRIGLESVQKLERLLSNFPKDTIGILVASSKNKFNYGAIERVRTSELNIILTDKKHLCTDLVHFSTNHRKGCFIDSAVENYQDLYDEKIFGQS</sequence>
<dbReference type="InterPro" id="IPR007560">
    <property type="entry name" value="Restrct_endonuc_IV_Mrr"/>
</dbReference>
<dbReference type="InterPro" id="IPR011856">
    <property type="entry name" value="tRNA_endonuc-like_dom_sf"/>
</dbReference>
<accession>A0ABN7VAQ8</accession>
<dbReference type="Pfam" id="PF04471">
    <property type="entry name" value="Mrr_cat"/>
    <property type="match status" value="1"/>
</dbReference>
<dbReference type="EMBL" id="CAJVQB010011104">
    <property type="protein sequence ID" value="CAG8745229.1"/>
    <property type="molecule type" value="Genomic_DNA"/>
</dbReference>
<feature type="domain" description="Restriction endonuclease type IV Mrr" evidence="1">
    <location>
        <begin position="103"/>
        <end position="175"/>
    </location>
</feature>
<reference evidence="2 3" key="1">
    <citation type="submission" date="2021-06" db="EMBL/GenBank/DDBJ databases">
        <authorList>
            <person name="Kallberg Y."/>
            <person name="Tangrot J."/>
            <person name="Rosling A."/>
        </authorList>
    </citation>
    <scope>NUCLEOTIDE SEQUENCE [LARGE SCALE GENOMIC DNA]</scope>
    <source>
        <strain evidence="2 3">120-4 pot B 10/14</strain>
    </source>
</reference>
<proteinExistence type="predicted"/>
<keyword evidence="3" id="KW-1185">Reference proteome</keyword>
<gene>
    <name evidence="2" type="ORF">GMARGA_LOCUS15797</name>
</gene>
<dbReference type="Proteomes" id="UP000789901">
    <property type="component" value="Unassembled WGS sequence"/>
</dbReference>
<comment type="caution">
    <text evidence="2">The sequence shown here is derived from an EMBL/GenBank/DDBJ whole genome shotgun (WGS) entry which is preliminary data.</text>
</comment>
<organism evidence="2 3">
    <name type="scientific">Gigaspora margarita</name>
    <dbReference type="NCBI Taxonomy" id="4874"/>
    <lineage>
        <taxon>Eukaryota</taxon>
        <taxon>Fungi</taxon>
        <taxon>Fungi incertae sedis</taxon>
        <taxon>Mucoromycota</taxon>
        <taxon>Glomeromycotina</taxon>
        <taxon>Glomeromycetes</taxon>
        <taxon>Diversisporales</taxon>
        <taxon>Gigasporaceae</taxon>
        <taxon>Gigaspora</taxon>
    </lineage>
</organism>
<dbReference type="Gene3D" id="3.40.1350.10">
    <property type="match status" value="1"/>
</dbReference>
<protein>
    <submittedName>
        <fullName evidence="2">1126_t:CDS:1</fullName>
    </submittedName>
</protein>
<name>A0ABN7VAQ8_GIGMA</name>
<evidence type="ECO:0000313" key="2">
    <source>
        <dbReference type="EMBL" id="CAG8745229.1"/>
    </source>
</evidence>